<organism evidence="3 4">
    <name type="scientific">Nitratireductor basaltis</name>
    <dbReference type="NCBI Taxonomy" id="472175"/>
    <lineage>
        <taxon>Bacteria</taxon>
        <taxon>Pseudomonadati</taxon>
        <taxon>Pseudomonadota</taxon>
        <taxon>Alphaproteobacteria</taxon>
        <taxon>Hyphomicrobiales</taxon>
        <taxon>Phyllobacteriaceae</taxon>
        <taxon>Nitratireductor</taxon>
    </lineage>
</organism>
<feature type="domain" description="DUF1468" evidence="2">
    <location>
        <begin position="5"/>
        <end position="136"/>
    </location>
</feature>
<dbReference type="PATRIC" id="fig|472175.3.peg.312"/>
<evidence type="ECO:0000313" key="3">
    <source>
        <dbReference type="EMBL" id="KFB09287.1"/>
    </source>
</evidence>
<dbReference type="STRING" id="472175.EL18_00302"/>
<keyword evidence="1 3" id="KW-0812">Transmembrane</keyword>
<dbReference type="Pfam" id="PF07331">
    <property type="entry name" value="TctB"/>
    <property type="match status" value="1"/>
</dbReference>
<dbReference type="AlphaFoldDB" id="A0A084U8K1"/>
<feature type="transmembrane region" description="Helical" evidence="1">
    <location>
        <begin position="75"/>
        <end position="100"/>
    </location>
</feature>
<gene>
    <name evidence="3" type="ORF">EL18_00302</name>
</gene>
<keyword evidence="1" id="KW-1133">Transmembrane helix</keyword>
<protein>
    <submittedName>
        <fullName evidence="3">Tripartite Tricarboxylate transporter (TTT) family, small transmembrane protein</fullName>
    </submittedName>
</protein>
<dbReference type="RefSeq" id="WP_036479062.1">
    <property type="nucleotide sequence ID" value="NZ_JMQM01000001.1"/>
</dbReference>
<comment type="caution">
    <text evidence="3">The sequence shown here is derived from an EMBL/GenBank/DDBJ whole genome shotgun (WGS) entry which is preliminary data.</text>
</comment>
<dbReference type="OrthoDB" id="5519430at2"/>
<sequence>MTDRIVGALILALSIWYGITAGSYEASFGDPLGPAAFPIMLSIPAAVLSLALILRPDAEPKWPSAWPMMRQAAAIAILLGYAGFLEVAGFPLATFLAVALMGRLLQTTWPKAVASGAIMSAVLFLTFDYVLDLPLPLLPEFMS</sequence>
<dbReference type="Proteomes" id="UP000053675">
    <property type="component" value="Unassembled WGS sequence"/>
</dbReference>
<proteinExistence type="predicted"/>
<keyword evidence="4" id="KW-1185">Reference proteome</keyword>
<feature type="transmembrane region" description="Helical" evidence="1">
    <location>
        <begin position="37"/>
        <end position="54"/>
    </location>
</feature>
<dbReference type="EMBL" id="JMQM01000001">
    <property type="protein sequence ID" value="KFB09287.1"/>
    <property type="molecule type" value="Genomic_DNA"/>
</dbReference>
<keyword evidence="1" id="KW-0472">Membrane</keyword>
<evidence type="ECO:0000256" key="1">
    <source>
        <dbReference type="SAM" id="Phobius"/>
    </source>
</evidence>
<evidence type="ECO:0000259" key="2">
    <source>
        <dbReference type="Pfam" id="PF07331"/>
    </source>
</evidence>
<feature type="transmembrane region" description="Helical" evidence="1">
    <location>
        <begin position="112"/>
        <end position="131"/>
    </location>
</feature>
<reference evidence="3 4" key="1">
    <citation type="submission" date="2014-05" db="EMBL/GenBank/DDBJ databases">
        <title>Draft Genome Sequence of Nitratireductor basaltis Strain UMTGB225, A Marine Bacterium Isolated from Green Barrel Tunicate.</title>
        <authorList>
            <person name="Gan H.Y."/>
        </authorList>
    </citation>
    <scope>NUCLEOTIDE SEQUENCE [LARGE SCALE GENOMIC DNA]</scope>
    <source>
        <strain evidence="3 4">UMTGB225</strain>
    </source>
</reference>
<accession>A0A084U8K1</accession>
<name>A0A084U8K1_9HYPH</name>
<dbReference type="eggNOG" id="ENOG5032VQU">
    <property type="taxonomic scope" value="Bacteria"/>
</dbReference>
<dbReference type="InterPro" id="IPR009936">
    <property type="entry name" value="DUF1468"/>
</dbReference>
<evidence type="ECO:0000313" key="4">
    <source>
        <dbReference type="Proteomes" id="UP000053675"/>
    </source>
</evidence>